<dbReference type="EMBL" id="CAXITT010000024">
    <property type="protein sequence ID" value="CAL1527954.1"/>
    <property type="molecule type" value="Genomic_DNA"/>
</dbReference>
<protein>
    <recommendedName>
        <fullName evidence="2">MPN domain-containing protein</fullName>
    </recommendedName>
</protein>
<feature type="domain" description="MPN" evidence="2">
    <location>
        <begin position="4"/>
        <end position="144"/>
    </location>
</feature>
<dbReference type="PANTHER" id="PTHR12941:SF10">
    <property type="entry name" value="ER MEMBRANE PROTEIN COMPLEX SUBUNIT 8_9 HOMOLOG"/>
    <property type="match status" value="1"/>
</dbReference>
<reference evidence="3 4" key="1">
    <citation type="submission" date="2024-04" db="EMBL/GenBank/DDBJ databases">
        <authorList>
            <consortium name="Genoscope - CEA"/>
            <person name="William W."/>
        </authorList>
    </citation>
    <scope>NUCLEOTIDE SEQUENCE [LARGE SCALE GENOMIC DNA]</scope>
</reference>
<gene>
    <name evidence="3" type="ORF">GSLYS_00002124001</name>
</gene>
<dbReference type="Proteomes" id="UP001497497">
    <property type="component" value="Unassembled WGS sequence"/>
</dbReference>
<organism evidence="3 4">
    <name type="scientific">Lymnaea stagnalis</name>
    <name type="common">Great pond snail</name>
    <name type="synonym">Helix stagnalis</name>
    <dbReference type="NCBI Taxonomy" id="6523"/>
    <lineage>
        <taxon>Eukaryota</taxon>
        <taxon>Metazoa</taxon>
        <taxon>Spiralia</taxon>
        <taxon>Lophotrochozoa</taxon>
        <taxon>Mollusca</taxon>
        <taxon>Gastropoda</taxon>
        <taxon>Heterobranchia</taxon>
        <taxon>Euthyneura</taxon>
        <taxon>Panpulmonata</taxon>
        <taxon>Hygrophila</taxon>
        <taxon>Lymnaeoidea</taxon>
        <taxon>Lymnaeidae</taxon>
        <taxon>Lymnaea</taxon>
    </lineage>
</organism>
<evidence type="ECO:0000313" key="4">
    <source>
        <dbReference type="Proteomes" id="UP001497497"/>
    </source>
</evidence>
<comment type="caution">
    <text evidence="3">The sequence shown here is derived from an EMBL/GenBank/DDBJ whole genome shotgun (WGS) entry which is preliminary data.</text>
</comment>
<dbReference type="InterPro" id="IPR037518">
    <property type="entry name" value="MPN"/>
</dbReference>
<keyword evidence="4" id="KW-1185">Reference proteome</keyword>
<dbReference type="PANTHER" id="PTHR12941">
    <property type="entry name" value="ER MEMBRANE PROTEIN COMPLEX"/>
    <property type="match status" value="1"/>
</dbReference>
<comment type="similarity">
    <text evidence="1">Belongs to the EMC8/EMC9 family.</text>
</comment>
<evidence type="ECO:0000259" key="2">
    <source>
        <dbReference type="PROSITE" id="PS50249"/>
    </source>
</evidence>
<sequence>MADTNISVLAHCKLILHAAKYPHSSVNGVLLAEDNKGKESSKPLKYVDCIPLFHVSLGLSPMLEMALLQIDAYCKSQGLVIAGYYHANENYGDNEMNHIAKTIGRKIQENFHDACVLLIDNSKVRPDAVSQPYKIFTPKETGWKEVDKKSSSTEEEIQKEQCVYALLKAGAQRQVRDYDNHLDDVRSDWRNLELNDMIGRCT</sequence>
<evidence type="ECO:0000256" key="1">
    <source>
        <dbReference type="ARBA" id="ARBA00007461"/>
    </source>
</evidence>
<dbReference type="CDD" id="cd08060">
    <property type="entry name" value="MPN_UPF0172"/>
    <property type="match status" value="1"/>
</dbReference>
<dbReference type="Pfam" id="PF03665">
    <property type="entry name" value="UPF0172"/>
    <property type="match status" value="1"/>
</dbReference>
<dbReference type="GO" id="GO:0072546">
    <property type="term" value="C:EMC complex"/>
    <property type="evidence" value="ECO:0007669"/>
    <property type="project" value="InterPro"/>
</dbReference>
<dbReference type="InterPro" id="IPR005366">
    <property type="entry name" value="EMC8/9"/>
</dbReference>
<dbReference type="AlphaFoldDB" id="A0AAV2H597"/>
<dbReference type="PROSITE" id="PS50249">
    <property type="entry name" value="MPN"/>
    <property type="match status" value="1"/>
</dbReference>
<evidence type="ECO:0000313" key="3">
    <source>
        <dbReference type="EMBL" id="CAL1527954.1"/>
    </source>
</evidence>
<proteinExistence type="inferred from homology"/>
<accession>A0AAV2H597</accession>
<name>A0AAV2H597_LYMST</name>